<gene>
    <name evidence="1" type="ORF">RHODO2019_11150</name>
</gene>
<evidence type="ECO:0000313" key="1">
    <source>
        <dbReference type="EMBL" id="UZJ23762.1"/>
    </source>
</evidence>
<keyword evidence="2" id="KW-1185">Reference proteome</keyword>
<evidence type="ECO:0000313" key="2">
    <source>
        <dbReference type="Proteomes" id="UP001164965"/>
    </source>
</evidence>
<accession>A0ABY6NWJ6</accession>
<evidence type="ECO:0008006" key="3">
    <source>
        <dbReference type="Google" id="ProtNLM"/>
    </source>
</evidence>
<sequence>MSAADELLAAARTALERYVDVVVDADGALSFVHSGVPCAVQAVQLAEGLVVLSTTCVLAWDLEPDPRVSELVARLGSQVQFGGLGLVQLERTADVTLRYAFPAAGLQPEPLATLLLLVVSGASRARTELREELGLSLPT</sequence>
<organism evidence="1 2">
    <name type="scientific">Rhodococcus antarcticus</name>
    <dbReference type="NCBI Taxonomy" id="2987751"/>
    <lineage>
        <taxon>Bacteria</taxon>
        <taxon>Bacillati</taxon>
        <taxon>Actinomycetota</taxon>
        <taxon>Actinomycetes</taxon>
        <taxon>Mycobacteriales</taxon>
        <taxon>Nocardiaceae</taxon>
        <taxon>Rhodococcus</taxon>
    </lineage>
</organism>
<dbReference type="RefSeq" id="WP_265381870.1">
    <property type="nucleotide sequence ID" value="NZ_CP110615.1"/>
</dbReference>
<proteinExistence type="predicted"/>
<dbReference type="Proteomes" id="UP001164965">
    <property type="component" value="Chromosome"/>
</dbReference>
<reference evidence="1" key="1">
    <citation type="submission" date="2022-10" db="EMBL/GenBank/DDBJ databases">
        <title>Rhodococcus sp.75.</title>
        <authorList>
            <person name="Sun M."/>
        </authorList>
    </citation>
    <scope>NUCLEOTIDE SEQUENCE</scope>
    <source>
        <strain evidence="1">75</strain>
    </source>
</reference>
<dbReference type="EMBL" id="CP110615">
    <property type="protein sequence ID" value="UZJ23762.1"/>
    <property type="molecule type" value="Genomic_DNA"/>
</dbReference>
<name>A0ABY6NWJ6_9NOCA</name>
<protein>
    <recommendedName>
        <fullName evidence="3">Sensory transduction regulator</fullName>
    </recommendedName>
</protein>